<feature type="domain" description="Oligopeptidase A N-terminal" evidence="12">
    <location>
        <begin position="80"/>
        <end position="190"/>
    </location>
</feature>
<dbReference type="InterPro" id="IPR045666">
    <property type="entry name" value="OpdA_N"/>
</dbReference>
<keyword evidence="5 9" id="KW-0862">Zinc</keyword>
<dbReference type="PANTHER" id="PTHR43660">
    <property type="entry name" value="DIPEPTIDYL CARBOXYPEPTIDASE"/>
    <property type="match status" value="1"/>
</dbReference>
<comment type="cofactor">
    <cofactor evidence="9">
        <name>Zn(2+)</name>
        <dbReference type="ChEBI" id="CHEBI:29105"/>
    </cofactor>
    <text evidence="9">Binds 1 zinc ion.</text>
</comment>
<dbReference type="EC" id="3.4.24.70" evidence="8"/>
<dbReference type="Gene3D" id="1.10.1370.40">
    <property type="match status" value="1"/>
</dbReference>
<name>A0ABY6F292_9GAMM</name>
<protein>
    <recommendedName>
        <fullName evidence="8">oligopeptidase A</fullName>
        <ecNumber evidence="8">3.4.24.70</ecNumber>
    </recommendedName>
</protein>
<evidence type="ECO:0000259" key="12">
    <source>
        <dbReference type="Pfam" id="PF19310"/>
    </source>
</evidence>
<dbReference type="Pfam" id="PF19310">
    <property type="entry name" value="TOP_N"/>
    <property type="match status" value="1"/>
</dbReference>
<organism evidence="13 14">
    <name type="scientific">Moraxella nasicaprae</name>
    <dbReference type="NCBI Taxonomy" id="2904122"/>
    <lineage>
        <taxon>Bacteria</taxon>
        <taxon>Pseudomonadati</taxon>
        <taxon>Pseudomonadota</taxon>
        <taxon>Gammaproteobacteria</taxon>
        <taxon>Moraxellales</taxon>
        <taxon>Moraxellaceae</taxon>
        <taxon>Moraxella</taxon>
    </lineage>
</organism>
<sequence>MKRRSFLQLSTASLALTACHSLPTALQMPTSAKPLMAVPDDLKNNPLLQFETLPNYQAISPAHIEPAIKFVMESSRAITEELIKQDNPTWASFYQPLEELYALRYYSFSIASDLNSLANTKEIRTAYDAARKHRSEFNNWYNTNDQIYQAFKRLKQSGEYSRYTDAQKRALDKELSDFERAGVGLPSDKKERLTQISDRLSKLRTQFSNNTLDSSKWSMTLSEQEVSGIPESELSLAKEDAKKDGTDGYKFTLNDATIRTVLEYADNRDFREKFYKAYVTRASKQADDGGKYDNSPVIEEILALQYERAKLLGYDNYAQYALADRMAKTPKEVMDFYQGLLAKTAPVAKAQTADLIAYGKQKLGIDNPQAWDMHYITNKKKQAEYDFDQELLRPYFPMDKVLSGVFEVNRRLFGITVKERFDVKGWHPSVRFFDIFDDKGQHLGSTYADLYTREGKRSGAWKSNVILKRKTANGKIIKPVTMLVANITPPTDGVALLTQNDMIAVLHEFGHCLHQIISTVDITNITGTAIARDAVEFPSQLMEYWAWHKDSISLFSGHYKTGEALPQSLIDKAAAAKDYMMARYTMNQIDYGLGDIRLYNEYNPNEKGFVERIVKEVADVTTSLVKRPDYDRSLNTFNHIFTSSTYAAGYYGYVWSDVLSADVFSHFEQVGIFNRAEGKRYVEKFLSLGNSKEVMAMYVDFMGRKPKPDAFMKQIQS</sequence>
<dbReference type="InterPro" id="IPR024077">
    <property type="entry name" value="Neurolysin/TOP_dom2"/>
</dbReference>
<keyword evidence="4 9" id="KW-0378">Hydrolase</keyword>
<evidence type="ECO:0000256" key="5">
    <source>
        <dbReference type="ARBA" id="ARBA00022833"/>
    </source>
</evidence>
<gene>
    <name evidence="13" type="ORF">LU297_06165</name>
</gene>
<evidence type="ECO:0000256" key="8">
    <source>
        <dbReference type="ARBA" id="ARBA00026100"/>
    </source>
</evidence>
<dbReference type="InterPro" id="IPR001567">
    <property type="entry name" value="Pept_M3A_M3B_dom"/>
</dbReference>
<reference evidence="13" key="1">
    <citation type="submission" date="2021-12" db="EMBL/GenBank/DDBJ databases">
        <title>taxonomy of Moraxella sp. ZY201224.</title>
        <authorList>
            <person name="Li F."/>
        </authorList>
    </citation>
    <scope>NUCLEOTIDE SEQUENCE</scope>
    <source>
        <strain evidence="13">ZY201224</strain>
    </source>
</reference>
<dbReference type="Pfam" id="PF01432">
    <property type="entry name" value="Peptidase_M3"/>
    <property type="match status" value="1"/>
</dbReference>
<evidence type="ECO:0000256" key="10">
    <source>
        <dbReference type="SAM" id="SignalP"/>
    </source>
</evidence>
<dbReference type="PANTHER" id="PTHR43660:SF1">
    <property type="entry name" value="DIPEPTIDYL CARBOXYPEPTIDASE"/>
    <property type="match status" value="1"/>
</dbReference>
<keyword evidence="6 9" id="KW-0482">Metalloprotease</keyword>
<dbReference type="Gene3D" id="1.10.1370.10">
    <property type="entry name" value="Neurolysin, domain 3"/>
    <property type="match status" value="1"/>
</dbReference>
<evidence type="ECO:0000313" key="14">
    <source>
        <dbReference type="Proteomes" id="UP001063782"/>
    </source>
</evidence>
<keyword evidence="10" id="KW-0732">Signal</keyword>
<feature type="domain" description="Peptidase M3A/M3B catalytic" evidence="11">
    <location>
        <begin position="262"/>
        <end position="716"/>
    </location>
</feature>
<dbReference type="RefSeq" id="WP_263075681.1">
    <property type="nucleotide sequence ID" value="NZ_CP089977.1"/>
</dbReference>
<evidence type="ECO:0000256" key="7">
    <source>
        <dbReference type="ARBA" id="ARBA00024603"/>
    </source>
</evidence>
<keyword evidence="2 9" id="KW-0645">Protease</keyword>
<dbReference type="InterPro" id="IPR024079">
    <property type="entry name" value="MetalloPept_cat_dom_sf"/>
</dbReference>
<dbReference type="InterPro" id="IPR034005">
    <property type="entry name" value="M3A_DCP"/>
</dbReference>
<evidence type="ECO:0000256" key="9">
    <source>
        <dbReference type="RuleBase" id="RU003435"/>
    </source>
</evidence>
<evidence type="ECO:0000256" key="4">
    <source>
        <dbReference type="ARBA" id="ARBA00022801"/>
    </source>
</evidence>
<dbReference type="CDD" id="cd06456">
    <property type="entry name" value="M3A_DCP"/>
    <property type="match status" value="1"/>
</dbReference>
<proteinExistence type="inferred from homology"/>
<feature type="signal peptide" evidence="10">
    <location>
        <begin position="1"/>
        <end position="17"/>
    </location>
</feature>
<dbReference type="Proteomes" id="UP001063782">
    <property type="component" value="Chromosome"/>
</dbReference>
<accession>A0ABY6F292</accession>
<feature type="chain" id="PRO_5047548422" description="oligopeptidase A" evidence="10">
    <location>
        <begin position="18"/>
        <end position="717"/>
    </location>
</feature>
<dbReference type="SUPFAM" id="SSF55486">
    <property type="entry name" value="Metalloproteases ('zincins'), catalytic domain"/>
    <property type="match status" value="1"/>
</dbReference>
<evidence type="ECO:0000256" key="3">
    <source>
        <dbReference type="ARBA" id="ARBA00022723"/>
    </source>
</evidence>
<evidence type="ECO:0000256" key="6">
    <source>
        <dbReference type="ARBA" id="ARBA00023049"/>
    </source>
</evidence>
<comment type="similarity">
    <text evidence="1 9">Belongs to the peptidase M3 family.</text>
</comment>
<dbReference type="EMBL" id="CP089977">
    <property type="protein sequence ID" value="UXZ04198.1"/>
    <property type="molecule type" value="Genomic_DNA"/>
</dbReference>
<dbReference type="InterPro" id="IPR045090">
    <property type="entry name" value="Pept_M3A_M3B"/>
</dbReference>
<keyword evidence="3 9" id="KW-0479">Metal-binding</keyword>
<evidence type="ECO:0000259" key="11">
    <source>
        <dbReference type="Pfam" id="PF01432"/>
    </source>
</evidence>
<dbReference type="Gene3D" id="3.40.390.10">
    <property type="entry name" value="Collagenase (Catalytic Domain)"/>
    <property type="match status" value="1"/>
</dbReference>
<evidence type="ECO:0000256" key="1">
    <source>
        <dbReference type="ARBA" id="ARBA00006040"/>
    </source>
</evidence>
<evidence type="ECO:0000313" key="13">
    <source>
        <dbReference type="EMBL" id="UXZ04198.1"/>
    </source>
</evidence>
<comment type="catalytic activity">
    <reaction evidence="7">
        <text>Hydrolysis of oligopeptides, with broad specificity. Gly or Ala commonly occur as P1 or P1' residues, but more distant residues are also important, as is shown by the fact that Z-Gly-Pro-Gly-|-Gly-Pro-Ala is cleaved, but not Z-(Gly)(5).</text>
        <dbReference type="EC" id="3.4.24.70"/>
    </reaction>
</comment>
<keyword evidence="14" id="KW-1185">Reference proteome</keyword>
<dbReference type="PROSITE" id="PS51257">
    <property type="entry name" value="PROKAR_LIPOPROTEIN"/>
    <property type="match status" value="1"/>
</dbReference>
<evidence type="ECO:0000256" key="2">
    <source>
        <dbReference type="ARBA" id="ARBA00022670"/>
    </source>
</evidence>